<evidence type="ECO:0000259" key="3">
    <source>
        <dbReference type="PROSITE" id="PS50158"/>
    </source>
</evidence>
<evidence type="ECO:0000256" key="2">
    <source>
        <dbReference type="SAM" id="MobiDB-lite"/>
    </source>
</evidence>
<organism evidence="5">
    <name type="scientific">Lygus hesperus</name>
    <name type="common">Western plant bug</name>
    <dbReference type="NCBI Taxonomy" id="30085"/>
    <lineage>
        <taxon>Eukaryota</taxon>
        <taxon>Metazoa</taxon>
        <taxon>Ecdysozoa</taxon>
        <taxon>Arthropoda</taxon>
        <taxon>Hexapoda</taxon>
        <taxon>Insecta</taxon>
        <taxon>Pterygota</taxon>
        <taxon>Neoptera</taxon>
        <taxon>Paraneoptera</taxon>
        <taxon>Hemiptera</taxon>
        <taxon>Heteroptera</taxon>
        <taxon>Panheteroptera</taxon>
        <taxon>Cimicomorpha</taxon>
        <taxon>Miridae</taxon>
        <taxon>Mirini</taxon>
        <taxon>Lygus</taxon>
    </lineage>
</organism>
<keyword evidence="1" id="KW-0863">Zinc-finger</keyword>
<evidence type="ECO:0000256" key="1">
    <source>
        <dbReference type="PROSITE-ProRule" id="PRU00047"/>
    </source>
</evidence>
<dbReference type="AlphaFoldDB" id="A0A0A9XSE1"/>
<keyword evidence="1" id="KW-0479">Metal-binding</keyword>
<feature type="domain" description="CCHC-type" evidence="3">
    <location>
        <begin position="50"/>
        <end position="65"/>
    </location>
</feature>
<dbReference type="EMBL" id="GBHO01019982">
    <property type="protein sequence ID" value="JAG23622.1"/>
    <property type="molecule type" value="Transcribed_RNA"/>
</dbReference>
<feature type="compositionally biased region" description="Basic and acidic residues" evidence="2">
    <location>
        <begin position="90"/>
        <end position="102"/>
    </location>
</feature>
<dbReference type="Gene3D" id="4.10.60.10">
    <property type="entry name" value="Zinc finger, CCHC-type"/>
    <property type="match status" value="1"/>
</dbReference>
<reference evidence="5" key="2">
    <citation type="submission" date="2014-07" db="EMBL/GenBank/DDBJ databases">
        <authorList>
            <person name="Hull J."/>
        </authorList>
    </citation>
    <scope>NUCLEOTIDE SEQUENCE</scope>
</reference>
<dbReference type="InterPro" id="IPR036875">
    <property type="entry name" value="Znf_CCHC_sf"/>
</dbReference>
<reference evidence="5" key="1">
    <citation type="journal article" date="2014" name="PLoS ONE">
        <title>Transcriptome-Based Identification of ABC Transporters in the Western Tarnished Plant Bug Lygus hesperus.</title>
        <authorList>
            <person name="Hull J.J."/>
            <person name="Chaney K."/>
            <person name="Geib S.M."/>
            <person name="Fabrick J.A."/>
            <person name="Brent C.S."/>
            <person name="Walsh D."/>
            <person name="Lavine L.C."/>
        </authorList>
    </citation>
    <scope>NUCLEOTIDE SEQUENCE</scope>
</reference>
<dbReference type="SUPFAM" id="SSF57756">
    <property type="entry name" value="Retrovirus zinc finger-like domains"/>
    <property type="match status" value="1"/>
</dbReference>
<evidence type="ECO:0000313" key="4">
    <source>
        <dbReference type="EMBL" id="JAG23620.1"/>
    </source>
</evidence>
<proteinExistence type="predicted"/>
<dbReference type="Pfam" id="PF00098">
    <property type="entry name" value="zf-CCHC"/>
    <property type="match status" value="1"/>
</dbReference>
<accession>A0A0A9XSE1</accession>
<evidence type="ECO:0000313" key="5">
    <source>
        <dbReference type="EMBL" id="JAG23622.1"/>
    </source>
</evidence>
<protein>
    <submittedName>
        <fullName evidence="5">Gag-Pro polyprotein</fullName>
    </submittedName>
</protein>
<gene>
    <name evidence="5" type="primary">gag-pro_3</name>
    <name evidence="4" type="synonym">gag-pro_0</name>
    <name evidence="5" type="ORF">CM83_27208</name>
    <name evidence="4" type="ORF">CM83_27211</name>
</gene>
<dbReference type="GO" id="GO:0003676">
    <property type="term" value="F:nucleic acid binding"/>
    <property type="evidence" value="ECO:0007669"/>
    <property type="project" value="InterPro"/>
</dbReference>
<dbReference type="PROSITE" id="PS50158">
    <property type="entry name" value="ZF_CCHC"/>
    <property type="match status" value="1"/>
</dbReference>
<dbReference type="SMART" id="SM00343">
    <property type="entry name" value="ZnF_C2HC"/>
    <property type="match status" value="1"/>
</dbReference>
<sequence>MIMGLENSGITITADFVKVKILQDVPVSSTFTSSESAMLARKSFKRTITCFQCKETGHYANKCPKRDKDSNERKYEQKRNFKKTFNNKFRKSDDGKSHEPSTGKRAFLTSVSSKSTAWYLDSGASSHITNEDSHLSDVVQTDLGSVAAADRTNMQVEKKGRVE</sequence>
<feature type="non-terminal residue" evidence="5">
    <location>
        <position position="163"/>
    </location>
</feature>
<feature type="region of interest" description="Disordered" evidence="2">
    <location>
        <begin position="61"/>
        <end position="107"/>
    </location>
</feature>
<dbReference type="EMBL" id="GBHO01019984">
    <property type="protein sequence ID" value="JAG23620.1"/>
    <property type="molecule type" value="Transcribed_RNA"/>
</dbReference>
<feature type="compositionally biased region" description="Basic and acidic residues" evidence="2">
    <location>
        <begin position="64"/>
        <end position="79"/>
    </location>
</feature>
<dbReference type="InterPro" id="IPR001878">
    <property type="entry name" value="Znf_CCHC"/>
</dbReference>
<name>A0A0A9XSE1_LYGHE</name>
<dbReference type="GO" id="GO:0008270">
    <property type="term" value="F:zinc ion binding"/>
    <property type="evidence" value="ECO:0007669"/>
    <property type="project" value="UniProtKB-KW"/>
</dbReference>
<keyword evidence="1" id="KW-0862">Zinc</keyword>
<dbReference type="InterPro" id="IPR054722">
    <property type="entry name" value="PolX-like_BBD"/>
</dbReference>
<dbReference type="Pfam" id="PF22936">
    <property type="entry name" value="Pol_BBD"/>
    <property type="match status" value="1"/>
</dbReference>